<dbReference type="OrthoDB" id="444631at2759"/>
<evidence type="ECO:0000256" key="3">
    <source>
        <dbReference type="ARBA" id="ARBA00022989"/>
    </source>
</evidence>
<evidence type="ECO:0000313" key="9">
    <source>
        <dbReference type="EMBL" id="KAF2655400.1"/>
    </source>
</evidence>
<comment type="similarity">
    <text evidence="5">Belongs to the SAT4 family.</text>
</comment>
<keyword evidence="3 7" id="KW-1133">Transmembrane helix</keyword>
<reference evidence="9" key="1">
    <citation type="journal article" date="2020" name="Stud. Mycol.">
        <title>101 Dothideomycetes genomes: a test case for predicting lifestyles and emergence of pathogens.</title>
        <authorList>
            <person name="Haridas S."/>
            <person name="Albert R."/>
            <person name="Binder M."/>
            <person name="Bloem J."/>
            <person name="Labutti K."/>
            <person name="Salamov A."/>
            <person name="Andreopoulos B."/>
            <person name="Baker S."/>
            <person name="Barry K."/>
            <person name="Bills G."/>
            <person name="Bluhm B."/>
            <person name="Cannon C."/>
            <person name="Castanera R."/>
            <person name="Culley D."/>
            <person name="Daum C."/>
            <person name="Ezra D."/>
            <person name="Gonzalez J."/>
            <person name="Henrissat B."/>
            <person name="Kuo A."/>
            <person name="Liang C."/>
            <person name="Lipzen A."/>
            <person name="Lutzoni F."/>
            <person name="Magnuson J."/>
            <person name="Mondo S."/>
            <person name="Nolan M."/>
            <person name="Ohm R."/>
            <person name="Pangilinan J."/>
            <person name="Park H.-J."/>
            <person name="Ramirez L."/>
            <person name="Alfaro M."/>
            <person name="Sun H."/>
            <person name="Tritt A."/>
            <person name="Yoshinaga Y."/>
            <person name="Zwiers L.-H."/>
            <person name="Turgeon B."/>
            <person name="Goodwin S."/>
            <person name="Spatafora J."/>
            <person name="Crous P."/>
            <person name="Grigoriev I."/>
        </authorList>
    </citation>
    <scope>NUCLEOTIDE SEQUENCE</scope>
    <source>
        <strain evidence="9">CBS 122681</strain>
    </source>
</reference>
<evidence type="ECO:0000313" key="10">
    <source>
        <dbReference type="Proteomes" id="UP000799324"/>
    </source>
</evidence>
<dbReference type="PANTHER" id="PTHR33048:SF158">
    <property type="entry name" value="MEMBRANE PROTEIN PTH11-LIKE, PUTATIVE-RELATED"/>
    <property type="match status" value="1"/>
</dbReference>
<evidence type="ECO:0000256" key="7">
    <source>
        <dbReference type="SAM" id="Phobius"/>
    </source>
</evidence>
<feature type="transmembrane region" description="Helical" evidence="7">
    <location>
        <begin position="78"/>
        <end position="99"/>
    </location>
</feature>
<feature type="transmembrane region" description="Helical" evidence="7">
    <location>
        <begin position="239"/>
        <end position="261"/>
    </location>
</feature>
<dbReference type="PANTHER" id="PTHR33048">
    <property type="entry name" value="PTH11-LIKE INTEGRAL MEMBRANE PROTEIN (AFU_ORTHOLOGUE AFUA_5G11245)"/>
    <property type="match status" value="1"/>
</dbReference>
<name>A0A6A6T6M5_9PLEO</name>
<feature type="transmembrane region" description="Helical" evidence="7">
    <location>
        <begin position="48"/>
        <end position="66"/>
    </location>
</feature>
<evidence type="ECO:0000256" key="4">
    <source>
        <dbReference type="ARBA" id="ARBA00023136"/>
    </source>
</evidence>
<feature type="region of interest" description="Disordered" evidence="6">
    <location>
        <begin position="384"/>
        <end position="415"/>
    </location>
</feature>
<organism evidence="9 10">
    <name type="scientific">Lophiostoma macrostomum CBS 122681</name>
    <dbReference type="NCBI Taxonomy" id="1314788"/>
    <lineage>
        <taxon>Eukaryota</taxon>
        <taxon>Fungi</taxon>
        <taxon>Dikarya</taxon>
        <taxon>Ascomycota</taxon>
        <taxon>Pezizomycotina</taxon>
        <taxon>Dothideomycetes</taxon>
        <taxon>Pleosporomycetidae</taxon>
        <taxon>Pleosporales</taxon>
        <taxon>Lophiostomataceae</taxon>
        <taxon>Lophiostoma</taxon>
    </lineage>
</organism>
<accession>A0A6A6T6M5</accession>
<feature type="compositionally biased region" description="Basic and acidic residues" evidence="6">
    <location>
        <begin position="405"/>
        <end position="415"/>
    </location>
</feature>
<dbReference type="InterPro" id="IPR049326">
    <property type="entry name" value="Rhodopsin_dom_fungi"/>
</dbReference>
<keyword evidence="4 7" id="KW-0472">Membrane</keyword>
<dbReference type="Pfam" id="PF20684">
    <property type="entry name" value="Fung_rhodopsin"/>
    <property type="match status" value="1"/>
</dbReference>
<comment type="subcellular location">
    <subcellularLocation>
        <location evidence="1">Membrane</location>
        <topology evidence="1">Multi-pass membrane protein</topology>
    </subcellularLocation>
</comment>
<dbReference type="EMBL" id="MU004350">
    <property type="protein sequence ID" value="KAF2655400.1"/>
    <property type="molecule type" value="Genomic_DNA"/>
</dbReference>
<evidence type="ECO:0000256" key="2">
    <source>
        <dbReference type="ARBA" id="ARBA00022692"/>
    </source>
</evidence>
<protein>
    <recommendedName>
        <fullName evidence="8">Rhodopsin domain-containing protein</fullName>
    </recommendedName>
</protein>
<feature type="transmembrane region" description="Helical" evidence="7">
    <location>
        <begin position="159"/>
        <end position="183"/>
    </location>
</feature>
<sequence length="415" mass="45636">MSASDIDLAHATPEMLAMLASTPVMNPPKGVLPNFINPESTAPVQVKVLSVMLALTIIFFCNRFYVKLWLTRKVTWDDGTLLVSMIGALAYYVTCIWGSRHGLGVHQWNISIIQAMGNGLMIPTYLVTFLTPLVFLFLKISFFILYLQLFGHYTGIRVFCWIGLVVTAITYTIISVLVGVYATPSRGETWFSHQTTENMKKDLAMSVPQSVIGLVFDLIILAVPIYAVSGLHMSLKRKIGVLLIFLSGTMACVCSACNIYYRLVLNRSEDKSFHAIPVTITTLCEMDVGIIVACMPSAAYSARKHLPAARELLNTLSERFGTLKSSLFGSKHTLGTFTPSQSANGTAHLEPHVLQSTDKKYAQYYNMIDITTMNSTIASQLGEPTRVEGSEDAGQGREALALRGVGRDLEKGGKR</sequence>
<dbReference type="AlphaFoldDB" id="A0A6A6T6M5"/>
<evidence type="ECO:0000256" key="1">
    <source>
        <dbReference type="ARBA" id="ARBA00004141"/>
    </source>
</evidence>
<feature type="transmembrane region" description="Helical" evidence="7">
    <location>
        <begin position="125"/>
        <end position="147"/>
    </location>
</feature>
<proteinExistence type="inferred from homology"/>
<keyword evidence="10" id="KW-1185">Reference proteome</keyword>
<feature type="transmembrane region" description="Helical" evidence="7">
    <location>
        <begin position="203"/>
        <end position="227"/>
    </location>
</feature>
<gene>
    <name evidence="9" type="ORF">K491DRAFT_658482</name>
</gene>
<evidence type="ECO:0000256" key="5">
    <source>
        <dbReference type="ARBA" id="ARBA00038359"/>
    </source>
</evidence>
<evidence type="ECO:0000259" key="8">
    <source>
        <dbReference type="Pfam" id="PF20684"/>
    </source>
</evidence>
<keyword evidence="2 7" id="KW-0812">Transmembrane</keyword>
<feature type="domain" description="Rhodopsin" evidence="8">
    <location>
        <begin position="63"/>
        <end position="298"/>
    </location>
</feature>
<dbReference type="Proteomes" id="UP000799324">
    <property type="component" value="Unassembled WGS sequence"/>
</dbReference>
<dbReference type="InterPro" id="IPR052337">
    <property type="entry name" value="SAT4-like"/>
</dbReference>
<dbReference type="GO" id="GO:0016020">
    <property type="term" value="C:membrane"/>
    <property type="evidence" value="ECO:0007669"/>
    <property type="project" value="UniProtKB-SubCell"/>
</dbReference>
<evidence type="ECO:0000256" key="6">
    <source>
        <dbReference type="SAM" id="MobiDB-lite"/>
    </source>
</evidence>